<dbReference type="EMBL" id="CP133659">
    <property type="protein sequence ID" value="WMW66644.1"/>
    <property type="molecule type" value="Genomic_DNA"/>
</dbReference>
<organism evidence="1 2">
    <name type="scientific">Nitratidesulfovibrio liaohensis</name>
    <dbReference type="NCBI Taxonomy" id="2604158"/>
    <lineage>
        <taxon>Bacteria</taxon>
        <taxon>Pseudomonadati</taxon>
        <taxon>Thermodesulfobacteriota</taxon>
        <taxon>Desulfovibrionia</taxon>
        <taxon>Desulfovibrionales</taxon>
        <taxon>Desulfovibrionaceae</taxon>
        <taxon>Nitratidesulfovibrio</taxon>
    </lineage>
</organism>
<proteinExistence type="predicted"/>
<accession>A0ABY9R7H1</accession>
<evidence type="ECO:0000313" key="1">
    <source>
        <dbReference type="EMBL" id="WMW66644.1"/>
    </source>
</evidence>
<dbReference type="RefSeq" id="WP_309542508.1">
    <property type="nucleotide sequence ID" value="NZ_CP133659.1"/>
</dbReference>
<protein>
    <submittedName>
        <fullName evidence="1">Uncharacterized protein</fullName>
    </submittedName>
</protein>
<reference evidence="1" key="1">
    <citation type="submission" date="2023-09" db="EMBL/GenBank/DDBJ databases">
        <authorList>
            <consortium name="CW5 consortium"/>
            <person name="Lu C.-W."/>
        </authorList>
    </citation>
    <scope>NUCLEOTIDE SEQUENCE</scope>
    <source>
        <strain evidence="1">KPS</strain>
    </source>
</reference>
<sequence length="72" mass="7674">MPPAPVVVSVLPCPAPSRPPLPPVDGTLPFDAPTNIAALLERDDMARAYVRALEAALNCYARQAKPAPQEVR</sequence>
<gene>
    <name evidence="1" type="ORF">KPS_001248</name>
</gene>
<evidence type="ECO:0000313" key="2">
    <source>
        <dbReference type="Proteomes" id="UP001180616"/>
    </source>
</evidence>
<keyword evidence="2" id="KW-1185">Reference proteome</keyword>
<dbReference type="Proteomes" id="UP001180616">
    <property type="component" value="Chromosome"/>
</dbReference>
<name>A0ABY9R7H1_9BACT</name>